<feature type="domain" description="Ribonuclease H2 subunit B wHTH" evidence="7">
    <location>
        <begin position="126"/>
        <end position="304"/>
    </location>
</feature>
<dbReference type="GO" id="GO:0006401">
    <property type="term" value="P:RNA catabolic process"/>
    <property type="evidence" value="ECO:0007669"/>
    <property type="project" value="TreeGrafter"/>
</dbReference>
<feature type="domain" description="Rnh202 triple barrel" evidence="8">
    <location>
        <begin position="39"/>
        <end position="123"/>
    </location>
</feature>
<comment type="function">
    <text evidence="4">Non catalytic subunit of RNase H2, an endonuclease that specifically degrades the RNA of RNA:DNA hybrids. Participates in DNA replication, possibly by mediating the removal of lagging-strand Okazaki fragment RNA primers during DNA replication. Mediates the excision of single ribonucleotides from DNA:RNA duplexes.</text>
</comment>
<evidence type="ECO:0000313" key="10">
    <source>
        <dbReference type="Proteomes" id="UP000309340"/>
    </source>
</evidence>
<dbReference type="PANTHER" id="PTHR13383">
    <property type="entry name" value="RIBONUCLEASE H2 SUBUNIT B"/>
    <property type="match status" value="1"/>
</dbReference>
<comment type="subcellular location">
    <subcellularLocation>
        <location evidence="1">Nucleus</location>
    </subcellularLocation>
</comment>
<evidence type="ECO:0000259" key="7">
    <source>
        <dbReference type="Pfam" id="PF09468"/>
    </source>
</evidence>
<evidence type="ECO:0000256" key="2">
    <source>
        <dbReference type="ARBA" id="ARBA00019062"/>
    </source>
</evidence>
<evidence type="ECO:0000256" key="1">
    <source>
        <dbReference type="ARBA" id="ARBA00004123"/>
    </source>
</evidence>
<dbReference type="STRING" id="329884.A0A4U0WKW1"/>
<feature type="region of interest" description="Disordered" evidence="6">
    <location>
        <begin position="240"/>
        <end position="262"/>
    </location>
</feature>
<gene>
    <name evidence="9" type="ORF">B0A55_11651</name>
</gene>
<dbReference type="PANTHER" id="PTHR13383:SF11">
    <property type="entry name" value="RIBONUCLEASE H2 SUBUNIT B"/>
    <property type="match status" value="1"/>
</dbReference>
<feature type="region of interest" description="Disordered" evidence="6">
    <location>
        <begin position="1"/>
        <end position="39"/>
    </location>
</feature>
<dbReference type="Pfam" id="PF17745">
    <property type="entry name" value="Ydr279_N"/>
    <property type="match status" value="1"/>
</dbReference>
<keyword evidence="10" id="KW-1185">Reference proteome</keyword>
<evidence type="ECO:0000256" key="6">
    <source>
        <dbReference type="SAM" id="MobiDB-lite"/>
    </source>
</evidence>
<feature type="compositionally biased region" description="Polar residues" evidence="6">
    <location>
        <begin position="11"/>
        <end position="20"/>
    </location>
</feature>
<evidence type="ECO:0000313" key="9">
    <source>
        <dbReference type="EMBL" id="TKA63734.1"/>
    </source>
</evidence>
<dbReference type="GO" id="GO:0032299">
    <property type="term" value="C:ribonuclease H2 complex"/>
    <property type="evidence" value="ECO:0007669"/>
    <property type="project" value="InterPro"/>
</dbReference>
<dbReference type="InterPro" id="IPR041195">
    <property type="entry name" value="Rnh202_N"/>
</dbReference>
<dbReference type="InterPro" id="IPR019024">
    <property type="entry name" value="RNase_H2_suB_wHTH"/>
</dbReference>
<dbReference type="AlphaFoldDB" id="A0A4U0WKW1"/>
<dbReference type="Pfam" id="PF09468">
    <property type="entry name" value="RNase_H2-Ydr279"/>
    <property type="match status" value="1"/>
</dbReference>
<evidence type="ECO:0000259" key="8">
    <source>
        <dbReference type="Pfam" id="PF17745"/>
    </source>
</evidence>
<dbReference type="Gene3D" id="1.10.20.120">
    <property type="match status" value="1"/>
</dbReference>
<keyword evidence="3" id="KW-0539">Nucleus</keyword>
<evidence type="ECO:0000256" key="5">
    <source>
        <dbReference type="ARBA" id="ARBA00033464"/>
    </source>
</evidence>
<dbReference type="OrthoDB" id="29098at2759"/>
<dbReference type="InterPro" id="IPR040456">
    <property type="entry name" value="RNase_H2_suB"/>
</dbReference>
<dbReference type="Proteomes" id="UP000309340">
    <property type="component" value="Unassembled WGS sequence"/>
</dbReference>
<reference evidence="9 10" key="1">
    <citation type="submission" date="2017-03" db="EMBL/GenBank/DDBJ databases">
        <title>Genomes of endolithic fungi from Antarctica.</title>
        <authorList>
            <person name="Coleine C."/>
            <person name="Masonjones S."/>
            <person name="Stajich J.E."/>
        </authorList>
    </citation>
    <scope>NUCLEOTIDE SEQUENCE [LARGE SCALE GENOMIC DNA]</scope>
    <source>
        <strain evidence="9 10">CCFEE 5184</strain>
    </source>
</reference>
<accession>A0A4U0WKW1</accession>
<name>A0A4U0WKW1_9PEZI</name>
<sequence>MKTRTKKPAASKSQTTTTPAAGSKYTLPPSESNPPKLFVLPTDASPEARVLTLPHPATSKPTRYFVDPARGFYEFTRVSAPKKARRSVLLAHGVERSGDGGGAEEEEGYILQSPDLFIATPIDTLFLILPALWSIGNTAQGEEWSTFYDRLFPSDDERYKHLRSVFQSQAGHELEERMEGRMRDICDTIEMGDETSYKLSISKLAQVMYGKAERMVRVGLPASMEEHFVRKALEAPERSVKREDSTLSIEDESPVAASDEASTTTAVGQQVEASAHLHRLLRLRTALNYLSTAYIPPALSAQLQTILNSFVDSAPLTAHLTHLARLKAEAHALRSISDNISRKRGVLDDEDALERADVKKQKREEEEAKKKSRSLGVRKLMGVDVKGMKKMSDFFGKHS</sequence>
<dbReference type="GO" id="GO:0005654">
    <property type="term" value="C:nucleoplasm"/>
    <property type="evidence" value="ECO:0007669"/>
    <property type="project" value="TreeGrafter"/>
</dbReference>
<comment type="caution">
    <text evidence="9">The sequence shown here is derived from an EMBL/GenBank/DDBJ whole genome shotgun (WGS) entry which is preliminary data.</text>
</comment>
<organism evidence="9 10">
    <name type="scientific">Friedmanniomyces simplex</name>
    <dbReference type="NCBI Taxonomy" id="329884"/>
    <lineage>
        <taxon>Eukaryota</taxon>
        <taxon>Fungi</taxon>
        <taxon>Dikarya</taxon>
        <taxon>Ascomycota</taxon>
        <taxon>Pezizomycotina</taxon>
        <taxon>Dothideomycetes</taxon>
        <taxon>Dothideomycetidae</taxon>
        <taxon>Mycosphaerellales</taxon>
        <taxon>Teratosphaeriaceae</taxon>
        <taxon>Friedmanniomyces</taxon>
    </lineage>
</organism>
<evidence type="ECO:0000256" key="4">
    <source>
        <dbReference type="ARBA" id="ARBA00024778"/>
    </source>
</evidence>
<proteinExistence type="predicted"/>
<evidence type="ECO:0000256" key="3">
    <source>
        <dbReference type="ARBA" id="ARBA00023242"/>
    </source>
</evidence>
<protein>
    <recommendedName>
        <fullName evidence="2">Ribonuclease H2 subunit B</fullName>
    </recommendedName>
    <alternativeName>
        <fullName evidence="5">Ribonuclease HI subunit B</fullName>
    </alternativeName>
</protein>
<dbReference type="EMBL" id="NAJQ01000916">
    <property type="protein sequence ID" value="TKA63734.1"/>
    <property type="molecule type" value="Genomic_DNA"/>
</dbReference>
<dbReference type="CDD" id="cd09270">
    <property type="entry name" value="RNase_H2-B"/>
    <property type="match status" value="1"/>
</dbReference>